<organism evidence="3 4">
    <name type="scientific">Parafrankia irregularis</name>
    <dbReference type="NCBI Taxonomy" id="795642"/>
    <lineage>
        <taxon>Bacteria</taxon>
        <taxon>Bacillati</taxon>
        <taxon>Actinomycetota</taxon>
        <taxon>Actinomycetes</taxon>
        <taxon>Frankiales</taxon>
        <taxon>Frankiaceae</taxon>
        <taxon>Parafrankia</taxon>
    </lineage>
</organism>
<feature type="signal peptide" evidence="2">
    <location>
        <begin position="1"/>
        <end position="40"/>
    </location>
</feature>
<dbReference type="Proteomes" id="UP000198802">
    <property type="component" value="Unassembled WGS sequence"/>
</dbReference>
<name>A0A0S4QHD1_9ACTN</name>
<feature type="compositionally biased region" description="Low complexity" evidence="1">
    <location>
        <begin position="52"/>
        <end position="73"/>
    </location>
</feature>
<evidence type="ECO:0008006" key="5">
    <source>
        <dbReference type="Google" id="ProtNLM"/>
    </source>
</evidence>
<keyword evidence="4" id="KW-1185">Reference proteome</keyword>
<feature type="chain" id="PRO_5006626234" description="Neocarzinostatin family protein" evidence="2">
    <location>
        <begin position="41"/>
        <end position="261"/>
    </location>
</feature>
<feature type="region of interest" description="Disordered" evidence="1">
    <location>
        <begin position="38"/>
        <end position="73"/>
    </location>
</feature>
<dbReference type="AlphaFoldDB" id="A0A0S4QHD1"/>
<evidence type="ECO:0000256" key="2">
    <source>
        <dbReference type="SAM" id="SignalP"/>
    </source>
</evidence>
<dbReference type="EMBL" id="FAOZ01000002">
    <property type="protein sequence ID" value="CUU54054.1"/>
    <property type="molecule type" value="Genomic_DNA"/>
</dbReference>
<evidence type="ECO:0000313" key="3">
    <source>
        <dbReference type="EMBL" id="CUU54054.1"/>
    </source>
</evidence>
<dbReference type="RefSeq" id="WP_091271296.1">
    <property type="nucleotide sequence ID" value="NZ_FAOZ01000002.1"/>
</dbReference>
<evidence type="ECO:0000256" key="1">
    <source>
        <dbReference type="SAM" id="MobiDB-lite"/>
    </source>
</evidence>
<sequence length="261" mass="26760">MTPPRPPLWRHPALAPVYAAALAIGCVALASLVVAPHASAGDDPPGSPTAPPTATAPVTAPTTKPAAKPVTTAPGKVPVTAMVTVTEAGADLRLSHLAVQIREGGVVLADERADDQGRWSSEITVGRREVCVMSADAPVRLAGLETPSACRQEQVTNTRPIELKVEPARVIAQVAGGGTKVPTGSSVTIRYARGDAQDGGSPDGKLGDSGWFIPNRLPPDAQVCLKLVGGWRFVGAAEPGGEQCRAVTNPVADVTFPVEAS</sequence>
<evidence type="ECO:0000313" key="4">
    <source>
        <dbReference type="Proteomes" id="UP000198802"/>
    </source>
</evidence>
<gene>
    <name evidence="3" type="ORF">Ga0074812_10257</name>
</gene>
<protein>
    <recommendedName>
        <fullName evidence="5">Neocarzinostatin family protein</fullName>
    </recommendedName>
</protein>
<dbReference type="PROSITE" id="PS51257">
    <property type="entry name" value="PROKAR_LIPOPROTEIN"/>
    <property type="match status" value="1"/>
</dbReference>
<accession>A0A0S4QHD1</accession>
<reference evidence="4" key="1">
    <citation type="submission" date="2015-11" db="EMBL/GenBank/DDBJ databases">
        <authorList>
            <person name="Varghese N."/>
        </authorList>
    </citation>
    <scope>NUCLEOTIDE SEQUENCE [LARGE SCALE GENOMIC DNA]</scope>
    <source>
        <strain evidence="4">DSM 45899</strain>
    </source>
</reference>
<proteinExistence type="predicted"/>
<keyword evidence="2" id="KW-0732">Signal</keyword>